<dbReference type="InterPro" id="IPR036899">
    <property type="entry name" value="Ribosomal_uL13_sf"/>
</dbReference>
<dbReference type="GO" id="GO:0006412">
    <property type="term" value="P:translation"/>
    <property type="evidence" value="ECO:0007669"/>
    <property type="project" value="UniProtKB-UniRule"/>
</dbReference>
<dbReference type="Pfam" id="PF00572">
    <property type="entry name" value="Ribosomal_L13"/>
    <property type="match status" value="1"/>
</dbReference>
<dbReference type="Gene3D" id="3.90.1180.10">
    <property type="entry name" value="Ribosomal protein L13"/>
    <property type="match status" value="1"/>
</dbReference>
<dbReference type="PIRSF" id="PIRSF002181">
    <property type="entry name" value="Ribosomal_L13"/>
    <property type="match status" value="1"/>
</dbReference>
<dbReference type="InterPro" id="IPR023563">
    <property type="entry name" value="Ribosomal_uL13_CS"/>
</dbReference>
<accession>A0A1F5G0S0</accession>
<dbReference type="InterPro" id="IPR005822">
    <property type="entry name" value="Ribosomal_uL13"/>
</dbReference>
<evidence type="ECO:0000256" key="6">
    <source>
        <dbReference type="RuleBase" id="RU003878"/>
    </source>
</evidence>
<comment type="similarity">
    <text evidence="1 4 5">Belongs to the universal ribosomal protein uL13 family.</text>
</comment>
<dbReference type="AlphaFoldDB" id="A0A1F5G0S0"/>
<reference evidence="7 8" key="1">
    <citation type="journal article" date="2016" name="Nat. Commun.">
        <title>Thousands of microbial genomes shed light on interconnected biogeochemical processes in an aquifer system.</title>
        <authorList>
            <person name="Anantharaman K."/>
            <person name="Brown C.T."/>
            <person name="Hug L.A."/>
            <person name="Sharon I."/>
            <person name="Castelle C.J."/>
            <person name="Probst A.J."/>
            <person name="Thomas B.C."/>
            <person name="Singh A."/>
            <person name="Wilkins M.J."/>
            <person name="Karaoz U."/>
            <person name="Brodie E.L."/>
            <person name="Williams K.H."/>
            <person name="Hubbard S.S."/>
            <person name="Banfield J.F."/>
        </authorList>
    </citation>
    <scope>NUCLEOTIDE SEQUENCE [LARGE SCALE GENOMIC DNA]</scope>
</reference>
<dbReference type="Proteomes" id="UP000176317">
    <property type="component" value="Unassembled WGS sequence"/>
</dbReference>
<evidence type="ECO:0000256" key="1">
    <source>
        <dbReference type="ARBA" id="ARBA00006227"/>
    </source>
</evidence>
<evidence type="ECO:0000256" key="3">
    <source>
        <dbReference type="ARBA" id="ARBA00023274"/>
    </source>
</evidence>
<dbReference type="GO" id="GO:0003735">
    <property type="term" value="F:structural constituent of ribosome"/>
    <property type="evidence" value="ECO:0007669"/>
    <property type="project" value="InterPro"/>
</dbReference>
<dbReference type="InterPro" id="IPR005823">
    <property type="entry name" value="Ribosomal_uL13_bac-type"/>
</dbReference>
<evidence type="ECO:0000313" key="7">
    <source>
        <dbReference type="EMBL" id="OGD85456.1"/>
    </source>
</evidence>
<comment type="function">
    <text evidence="4 6">This protein is one of the early assembly proteins of the 50S ribosomal subunit, although it is not seen to bind rRNA by itself. It is important during the early stages of 50S assembly.</text>
</comment>
<organism evidence="7 8">
    <name type="scientific">Candidatus Curtissbacteria bacterium RBG_13_35_7</name>
    <dbReference type="NCBI Taxonomy" id="1797705"/>
    <lineage>
        <taxon>Bacteria</taxon>
        <taxon>Candidatus Curtissiibacteriota</taxon>
    </lineage>
</organism>
<keyword evidence="3 4" id="KW-0687">Ribonucleoprotein</keyword>
<dbReference type="PROSITE" id="PS00783">
    <property type="entry name" value="RIBOSOMAL_L13"/>
    <property type="match status" value="1"/>
</dbReference>
<dbReference type="GO" id="GO:0003729">
    <property type="term" value="F:mRNA binding"/>
    <property type="evidence" value="ECO:0007669"/>
    <property type="project" value="TreeGrafter"/>
</dbReference>
<gene>
    <name evidence="4 6" type="primary">rplM</name>
    <name evidence="7" type="ORF">A2164_01095</name>
</gene>
<dbReference type="PANTHER" id="PTHR11545">
    <property type="entry name" value="RIBOSOMAL PROTEIN L13"/>
    <property type="match status" value="1"/>
</dbReference>
<name>A0A1F5G0S0_9BACT</name>
<dbReference type="PANTHER" id="PTHR11545:SF2">
    <property type="entry name" value="LARGE RIBOSOMAL SUBUNIT PROTEIN UL13M"/>
    <property type="match status" value="1"/>
</dbReference>
<evidence type="ECO:0000256" key="4">
    <source>
        <dbReference type="HAMAP-Rule" id="MF_01366"/>
    </source>
</evidence>
<dbReference type="EMBL" id="MFAT01000067">
    <property type="protein sequence ID" value="OGD85456.1"/>
    <property type="molecule type" value="Genomic_DNA"/>
</dbReference>
<protein>
    <recommendedName>
        <fullName evidence="4">Large ribosomal subunit protein uL13</fullName>
    </recommendedName>
</protein>
<keyword evidence="2 4" id="KW-0689">Ribosomal protein</keyword>
<dbReference type="NCBIfam" id="TIGR01066">
    <property type="entry name" value="rplM_bact"/>
    <property type="match status" value="1"/>
</dbReference>
<comment type="caution">
    <text evidence="7">The sequence shown here is derived from an EMBL/GenBank/DDBJ whole genome shotgun (WGS) entry which is preliminary data.</text>
</comment>
<comment type="subunit">
    <text evidence="4">Part of the 50S ribosomal subunit.</text>
</comment>
<dbReference type="GO" id="GO:0017148">
    <property type="term" value="P:negative regulation of translation"/>
    <property type="evidence" value="ECO:0007669"/>
    <property type="project" value="TreeGrafter"/>
</dbReference>
<evidence type="ECO:0000256" key="2">
    <source>
        <dbReference type="ARBA" id="ARBA00022980"/>
    </source>
</evidence>
<evidence type="ECO:0000313" key="8">
    <source>
        <dbReference type="Proteomes" id="UP000176317"/>
    </source>
</evidence>
<proteinExistence type="inferred from homology"/>
<sequence length="163" mass="18668">MKEMKSIKLKSIQRKWYLIDANKQILGRLSTEVAMHLMGKNKSSYVPYLDCGDYVVIINAKNVKLSGKKEIQKKYYHHSGYPGGLYTKTASEIRAKKPEFLIRHAVRGMLPKTTLGKQMLKKLYIYSDNKHPYSEKITTTDNTPKSVNNSSHDKIMSTVVAKK</sequence>
<dbReference type="GO" id="GO:1990904">
    <property type="term" value="C:ribonucleoprotein complex"/>
    <property type="evidence" value="ECO:0007669"/>
    <property type="project" value="UniProtKB-KW"/>
</dbReference>
<dbReference type="GO" id="GO:0005840">
    <property type="term" value="C:ribosome"/>
    <property type="evidence" value="ECO:0007669"/>
    <property type="project" value="UniProtKB-KW"/>
</dbReference>
<dbReference type="CDD" id="cd00392">
    <property type="entry name" value="Ribosomal_L13"/>
    <property type="match status" value="1"/>
</dbReference>
<dbReference type="SUPFAM" id="SSF52161">
    <property type="entry name" value="Ribosomal protein L13"/>
    <property type="match status" value="1"/>
</dbReference>
<evidence type="ECO:0000256" key="5">
    <source>
        <dbReference type="RuleBase" id="RU003877"/>
    </source>
</evidence>
<dbReference type="HAMAP" id="MF_01366">
    <property type="entry name" value="Ribosomal_uL13"/>
    <property type="match status" value="1"/>
</dbReference>